<reference evidence="2" key="1">
    <citation type="submission" date="2022-11" db="UniProtKB">
        <authorList>
            <consortium name="WormBaseParasite"/>
        </authorList>
    </citation>
    <scope>IDENTIFICATION</scope>
</reference>
<evidence type="ECO:0000313" key="1">
    <source>
        <dbReference type="Proteomes" id="UP000887565"/>
    </source>
</evidence>
<dbReference type="WBParaSite" id="nRc.2.0.1.t01157-RA">
    <property type="protein sequence ID" value="nRc.2.0.1.t01157-RA"/>
    <property type="gene ID" value="nRc.2.0.1.g01157"/>
</dbReference>
<sequence>MDPVLMAAYDQRDMPTTNLAQEIVIRNMVKGVLPRPLEEDVNAEAYKFVLTNHLVNFYEDIAKNIQSAAEKLKKYFDKNSKEQKFKEKDWVLLKTLGKILRNFRPKIKNHNNYKSRAL</sequence>
<dbReference type="AlphaFoldDB" id="A0A915HGL1"/>
<protein>
    <submittedName>
        <fullName evidence="2">DNA-directed RNA polymerase</fullName>
    </submittedName>
</protein>
<dbReference type="Proteomes" id="UP000887565">
    <property type="component" value="Unplaced"/>
</dbReference>
<proteinExistence type="predicted"/>
<name>A0A915HGL1_ROMCU</name>
<keyword evidence="1" id="KW-1185">Reference proteome</keyword>
<accession>A0A915HGL1</accession>
<evidence type="ECO:0000313" key="2">
    <source>
        <dbReference type="WBParaSite" id="nRc.2.0.1.t01157-RA"/>
    </source>
</evidence>
<organism evidence="1 2">
    <name type="scientific">Romanomermis culicivorax</name>
    <name type="common">Nematode worm</name>
    <dbReference type="NCBI Taxonomy" id="13658"/>
    <lineage>
        <taxon>Eukaryota</taxon>
        <taxon>Metazoa</taxon>
        <taxon>Ecdysozoa</taxon>
        <taxon>Nematoda</taxon>
        <taxon>Enoplea</taxon>
        <taxon>Dorylaimia</taxon>
        <taxon>Mermithida</taxon>
        <taxon>Mermithoidea</taxon>
        <taxon>Mermithidae</taxon>
        <taxon>Romanomermis</taxon>
    </lineage>
</organism>